<feature type="region of interest" description="Disordered" evidence="11">
    <location>
        <begin position="1"/>
        <end position="48"/>
    </location>
</feature>
<comment type="caution">
    <text evidence="12">The sequence shown here is derived from an EMBL/GenBank/DDBJ whole genome shotgun (WGS) entry which is preliminary data.</text>
</comment>
<dbReference type="SUPFAM" id="SSF82185">
    <property type="entry name" value="Histone H3 K4-specific methyltransferase SET7/9 N-terminal domain"/>
    <property type="match status" value="2"/>
</dbReference>
<organism evidence="12 13">
    <name type="scientific">Callipepla squamata</name>
    <name type="common">Scaled quail</name>
    <dbReference type="NCBI Taxonomy" id="9009"/>
    <lineage>
        <taxon>Eukaryota</taxon>
        <taxon>Metazoa</taxon>
        <taxon>Chordata</taxon>
        <taxon>Craniata</taxon>
        <taxon>Vertebrata</taxon>
        <taxon>Euteleostomi</taxon>
        <taxon>Archelosauria</taxon>
        <taxon>Archosauria</taxon>
        <taxon>Dinosauria</taxon>
        <taxon>Saurischia</taxon>
        <taxon>Theropoda</taxon>
        <taxon>Coelurosauria</taxon>
        <taxon>Aves</taxon>
        <taxon>Neognathae</taxon>
        <taxon>Galloanserae</taxon>
        <taxon>Galliformes</taxon>
        <taxon>Odontophoridae</taxon>
        <taxon>Callipepla</taxon>
    </lineage>
</organism>
<evidence type="ECO:0000256" key="10">
    <source>
        <dbReference type="ARBA" id="ARBA00073772"/>
    </source>
</evidence>
<gene>
    <name evidence="12" type="ORF">ASZ78_007617</name>
</gene>
<keyword evidence="6" id="KW-0206">Cytoskeleton</keyword>
<evidence type="ECO:0000256" key="5">
    <source>
        <dbReference type="ARBA" id="ARBA00023069"/>
    </source>
</evidence>
<feature type="region of interest" description="Disordered" evidence="11">
    <location>
        <begin position="223"/>
        <end position="322"/>
    </location>
</feature>
<feature type="compositionally biased region" description="Basic and acidic residues" evidence="11">
    <location>
        <begin position="21"/>
        <end position="36"/>
    </location>
</feature>
<evidence type="ECO:0000256" key="1">
    <source>
        <dbReference type="ARBA" id="ARBA00004611"/>
    </source>
</evidence>
<dbReference type="Pfam" id="PF02493">
    <property type="entry name" value="MORN"/>
    <property type="match status" value="7"/>
</dbReference>
<dbReference type="InterPro" id="IPR003409">
    <property type="entry name" value="MORN"/>
</dbReference>
<dbReference type="PANTHER" id="PTHR43215">
    <property type="entry name" value="RADIAL SPOKE HEAD 1 HOMOLOG"/>
    <property type="match status" value="1"/>
</dbReference>
<keyword evidence="3" id="KW-0677">Repeat</keyword>
<dbReference type="Proteomes" id="UP000198323">
    <property type="component" value="Unassembled WGS sequence"/>
</dbReference>
<dbReference type="AlphaFoldDB" id="A0A226MTI0"/>
<evidence type="ECO:0000256" key="8">
    <source>
        <dbReference type="ARBA" id="ARBA00023273"/>
    </source>
</evidence>
<comment type="function">
    <text evidence="9">Functions as part of axonemal radial spoke complexes that play an important part in the motility of sperm and cilia.</text>
</comment>
<dbReference type="STRING" id="9009.A0A226MTI0"/>
<comment type="subcellular location">
    <subcellularLocation>
        <location evidence="1">Cytoplasm</location>
        <location evidence="1">Cytoskeleton</location>
        <location evidence="1">Flagellum axoneme</location>
    </subcellularLocation>
</comment>
<dbReference type="SMART" id="SM00698">
    <property type="entry name" value="MORN"/>
    <property type="match status" value="7"/>
</dbReference>
<feature type="compositionally biased region" description="Basic and acidic residues" evidence="11">
    <location>
        <begin position="265"/>
        <end position="278"/>
    </location>
</feature>
<keyword evidence="13" id="KW-1185">Reference proteome</keyword>
<dbReference type="GO" id="GO:0007286">
    <property type="term" value="P:spermatid development"/>
    <property type="evidence" value="ECO:0007669"/>
    <property type="project" value="TreeGrafter"/>
</dbReference>
<dbReference type="GO" id="GO:0031514">
    <property type="term" value="C:motile cilium"/>
    <property type="evidence" value="ECO:0007669"/>
    <property type="project" value="TreeGrafter"/>
</dbReference>
<reference evidence="12 13" key="1">
    <citation type="submission" date="2016-07" db="EMBL/GenBank/DDBJ databases">
        <title>Disparate Historic Effective Population Sizes Predicted by Modern Levels of Genome Diversity for the Scaled Quail (Callipepla squamata) and the Northern Bobwhite (Colinus virginianus): Inferences from First and Second Generation Draft Genome Assemblies for Sympatric New World Quail.</title>
        <authorList>
            <person name="Oldeschulte D.L."/>
            <person name="Halley Y.A."/>
            <person name="Bhattarai E.K."/>
            <person name="Brashear W.A."/>
            <person name="Hill J."/>
            <person name="Metz R.P."/>
            <person name="Johnson C.D."/>
            <person name="Rollins D."/>
            <person name="Peterson M.J."/>
            <person name="Bickhart D.M."/>
            <person name="Decker J.E."/>
            <person name="Seabury C.M."/>
        </authorList>
    </citation>
    <scope>NUCLEOTIDE SEQUENCE [LARGE SCALE GENOMIC DNA]</scope>
    <source>
        <strain evidence="12 13">Texas</strain>
        <tissue evidence="12">Leg muscle</tissue>
    </source>
</reference>
<name>A0A226MTI0_CALSU</name>
<dbReference type="GO" id="GO:0005634">
    <property type="term" value="C:nucleus"/>
    <property type="evidence" value="ECO:0007669"/>
    <property type="project" value="TreeGrafter"/>
</dbReference>
<dbReference type="OrthoDB" id="423343at2759"/>
<evidence type="ECO:0000256" key="3">
    <source>
        <dbReference type="ARBA" id="ARBA00022737"/>
    </source>
</evidence>
<evidence type="ECO:0000313" key="13">
    <source>
        <dbReference type="Proteomes" id="UP000198323"/>
    </source>
</evidence>
<dbReference type="GO" id="GO:0035082">
    <property type="term" value="P:axoneme assembly"/>
    <property type="evidence" value="ECO:0007669"/>
    <property type="project" value="TreeGrafter"/>
</dbReference>
<evidence type="ECO:0000256" key="4">
    <source>
        <dbReference type="ARBA" id="ARBA00022846"/>
    </source>
</evidence>
<keyword evidence="4" id="KW-0282">Flagellum</keyword>
<keyword evidence="5" id="KW-0969">Cilium</keyword>
<dbReference type="GO" id="GO:0051321">
    <property type="term" value="P:meiotic cell cycle"/>
    <property type="evidence" value="ECO:0007669"/>
    <property type="project" value="UniProtKB-KW"/>
</dbReference>
<sequence length="322" mass="36375">MSDLSSEEAEEEAEAYLGEYDGERNSEGERHGRGKAELPNGDTYEGEYEHSLRNGQGTYRFKNGAFYVGEYLQNKKHGHGTFYYPDGSKYEGSWVDDQRHGYGEYTYANGDSYAGEWFNDNRHGQGTYIYKDTGSKYVGGWVNGIQEGEAELIHLNHRYRGKFLNGIPVGRGKYIFDIGCEQHGEYIQPEEEDKGEEEEEEELSLLAAPKWKATEITKLIHWMPNVEKTPSPSEGPPAAADETVEETAADEKDKMRTSAVTDESAESRDDELSVHKASSEVFSPMKDTEEEDEGIKEEDNEGEEYPGTDSLEDKEDESKEAE</sequence>
<evidence type="ECO:0000256" key="7">
    <source>
        <dbReference type="ARBA" id="ARBA00023254"/>
    </source>
</evidence>
<dbReference type="EMBL" id="MCFN01000456">
    <property type="protein sequence ID" value="OXB58623.1"/>
    <property type="molecule type" value="Genomic_DNA"/>
</dbReference>
<evidence type="ECO:0000256" key="9">
    <source>
        <dbReference type="ARBA" id="ARBA00056649"/>
    </source>
</evidence>
<evidence type="ECO:0000256" key="2">
    <source>
        <dbReference type="ARBA" id="ARBA00022490"/>
    </source>
</evidence>
<feature type="compositionally biased region" description="Acidic residues" evidence="11">
    <location>
        <begin position="288"/>
        <end position="315"/>
    </location>
</feature>
<protein>
    <recommendedName>
        <fullName evidence="10">Radial spoke head 1 homolog</fullName>
    </recommendedName>
</protein>
<keyword evidence="8" id="KW-0966">Cell projection</keyword>
<proteinExistence type="predicted"/>
<dbReference type="Gene3D" id="2.20.110.10">
    <property type="entry name" value="Histone H3 K4-specific methyltransferase SET7/9 N-terminal domain"/>
    <property type="match status" value="3"/>
</dbReference>
<evidence type="ECO:0000256" key="11">
    <source>
        <dbReference type="SAM" id="MobiDB-lite"/>
    </source>
</evidence>
<dbReference type="PANTHER" id="PTHR43215:SF14">
    <property type="entry name" value="RADIAL SPOKE HEAD 1 HOMOLOG"/>
    <property type="match status" value="1"/>
</dbReference>
<dbReference type="FunFam" id="2.20.110.10:FF:000010">
    <property type="entry name" value="Radial spoke head 1 homolog"/>
    <property type="match status" value="1"/>
</dbReference>
<evidence type="ECO:0000313" key="12">
    <source>
        <dbReference type="EMBL" id="OXB58623.1"/>
    </source>
</evidence>
<keyword evidence="7" id="KW-0469">Meiosis</keyword>
<feature type="compositionally biased region" description="Acidic residues" evidence="11">
    <location>
        <begin position="1"/>
        <end position="14"/>
    </location>
</feature>
<keyword evidence="2" id="KW-0963">Cytoplasm</keyword>
<accession>A0A226MTI0</accession>
<evidence type="ECO:0000256" key="6">
    <source>
        <dbReference type="ARBA" id="ARBA00023212"/>
    </source>
</evidence>